<dbReference type="SUPFAM" id="SSF55729">
    <property type="entry name" value="Acyl-CoA N-acyltransferases (Nat)"/>
    <property type="match status" value="2"/>
</dbReference>
<dbReference type="PANTHER" id="PTHR43420">
    <property type="entry name" value="ACETYLTRANSFERASE"/>
    <property type="match status" value="1"/>
</dbReference>
<name>A0A644Z9Q1_9ZZZZ</name>
<feature type="domain" description="N-acetyltransferase" evidence="3">
    <location>
        <begin position="153"/>
        <end position="288"/>
    </location>
</feature>
<comment type="caution">
    <text evidence="4">The sequence shown here is derived from an EMBL/GenBank/DDBJ whole genome shotgun (WGS) entry which is preliminary data.</text>
</comment>
<dbReference type="GO" id="GO:0035447">
    <property type="term" value="F:mycothiol synthase activity"/>
    <property type="evidence" value="ECO:0007669"/>
    <property type="project" value="UniProtKB-EC"/>
</dbReference>
<keyword evidence="1 4" id="KW-0808">Transferase</keyword>
<evidence type="ECO:0000259" key="3">
    <source>
        <dbReference type="PROSITE" id="PS51186"/>
    </source>
</evidence>
<protein>
    <submittedName>
        <fullName evidence="4">Mycothiol acetyltransferase</fullName>
        <ecNumber evidence="4">2.3.1.189</ecNumber>
    </submittedName>
</protein>
<organism evidence="4">
    <name type="scientific">bioreactor metagenome</name>
    <dbReference type="NCBI Taxonomy" id="1076179"/>
    <lineage>
        <taxon>unclassified sequences</taxon>
        <taxon>metagenomes</taxon>
        <taxon>ecological metagenomes</taxon>
    </lineage>
</organism>
<accession>A0A644Z9Q1</accession>
<dbReference type="EC" id="2.3.1.189" evidence="4"/>
<sequence>MLIKKLSESSEEIIKEIREVELICKNHDMLNGNIFLDTSINFNPEIKTLFLLYEDSRLVSFISMFIPTSEEAEISAYTLPEYRRRGYFKSLLGEAIEEIKKYNISEIIFVCETQSIDGKEAIATQNAEIVFTEYFLRYKDYSNDIKILNESQVKLYRAEQKNLEELISLSQEIFNDEYDDAKSMIDRSFEANNRVQYIALVDEKLVGMGSVSFENEEASIFGLGISPQYQGKGFGRELLMLILKDLKKEGIENITIEVDSSNKNAFKLYRGCGFEVETSFDYYRKSVI</sequence>
<gene>
    <name evidence="4" type="primary">mshD_18</name>
    <name evidence="4" type="ORF">SDC9_84243</name>
</gene>
<evidence type="ECO:0000256" key="1">
    <source>
        <dbReference type="ARBA" id="ARBA00022679"/>
    </source>
</evidence>
<dbReference type="Gene3D" id="3.40.630.30">
    <property type="match status" value="2"/>
</dbReference>
<dbReference type="AlphaFoldDB" id="A0A644Z9Q1"/>
<dbReference type="CDD" id="cd04301">
    <property type="entry name" value="NAT_SF"/>
    <property type="match status" value="2"/>
</dbReference>
<dbReference type="EMBL" id="VSSQ01008013">
    <property type="protein sequence ID" value="MPM37625.1"/>
    <property type="molecule type" value="Genomic_DNA"/>
</dbReference>
<proteinExistence type="predicted"/>
<reference evidence="4" key="1">
    <citation type="submission" date="2019-08" db="EMBL/GenBank/DDBJ databases">
        <authorList>
            <person name="Kucharzyk K."/>
            <person name="Murdoch R.W."/>
            <person name="Higgins S."/>
            <person name="Loffler F."/>
        </authorList>
    </citation>
    <scope>NUCLEOTIDE SEQUENCE</scope>
</reference>
<dbReference type="PANTHER" id="PTHR43420:SF12">
    <property type="entry name" value="N-ACETYLTRANSFERASE DOMAIN-CONTAINING PROTEIN"/>
    <property type="match status" value="1"/>
</dbReference>
<dbReference type="InterPro" id="IPR016181">
    <property type="entry name" value="Acyl_CoA_acyltransferase"/>
</dbReference>
<feature type="domain" description="N-acetyltransferase" evidence="3">
    <location>
        <begin position="1"/>
        <end position="148"/>
    </location>
</feature>
<dbReference type="Pfam" id="PF00583">
    <property type="entry name" value="Acetyltransf_1"/>
    <property type="match status" value="2"/>
</dbReference>
<dbReference type="InterPro" id="IPR050680">
    <property type="entry name" value="YpeA/RimI_acetyltransf"/>
</dbReference>
<evidence type="ECO:0000313" key="4">
    <source>
        <dbReference type="EMBL" id="MPM37625.1"/>
    </source>
</evidence>
<evidence type="ECO:0000256" key="2">
    <source>
        <dbReference type="ARBA" id="ARBA00023315"/>
    </source>
</evidence>
<keyword evidence="2 4" id="KW-0012">Acyltransferase</keyword>
<dbReference type="InterPro" id="IPR000182">
    <property type="entry name" value="GNAT_dom"/>
</dbReference>
<dbReference type="PROSITE" id="PS51186">
    <property type="entry name" value="GNAT"/>
    <property type="match status" value="2"/>
</dbReference>